<dbReference type="SUPFAM" id="SSF50156">
    <property type="entry name" value="PDZ domain-like"/>
    <property type="match status" value="1"/>
</dbReference>
<organism evidence="3 4">
    <name type="scientific">Triparma retinervis</name>
    <dbReference type="NCBI Taxonomy" id="2557542"/>
    <lineage>
        <taxon>Eukaryota</taxon>
        <taxon>Sar</taxon>
        <taxon>Stramenopiles</taxon>
        <taxon>Ochrophyta</taxon>
        <taxon>Bolidophyceae</taxon>
        <taxon>Parmales</taxon>
        <taxon>Triparmaceae</taxon>
        <taxon>Triparma</taxon>
    </lineage>
</organism>
<feature type="non-terminal residue" evidence="3">
    <location>
        <position position="355"/>
    </location>
</feature>
<gene>
    <name evidence="3" type="ORF">TrRE_jg12230</name>
</gene>
<name>A0A9W7KU11_9STRA</name>
<evidence type="ECO:0000313" key="4">
    <source>
        <dbReference type="Proteomes" id="UP001165082"/>
    </source>
</evidence>
<dbReference type="InterPro" id="IPR036034">
    <property type="entry name" value="PDZ_sf"/>
</dbReference>
<feature type="domain" description="PDZ" evidence="2">
    <location>
        <begin position="255"/>
        <end position="341"/>
    </location>
</feature>
<dbReference type="EMBL" id="BRXZ01000426">
    <property type="protein sequence ID" value="GMI11494.1"/>
    <property type="molecule type" value="Genomic_DNA"/>
</dbReference>
<feature type="compositionally biased region" description="Low complexity" evidence="1">
    <location>
        <begin position="180"/>
        <end position="189"/>
    </location>
</feature>
<dbReference type="Gene3D" id="2.30.42.10">
    <property type="match status" value="1"/>
</dbReference>
<feature type="region of interest" description="Disordered" evidence="1">
    <location>
        <begin position="135"/>
        <end position="232"/>
    </location>
</feature>
<keyword evidence="4" id="KW-1185">Reference proteome</keyword>
<evidence type="ECO:0000259" key="2">
    <source>
        <dbReference type="SMART" id="SM00228"/>
    </source>
</evidence>
<dbReference type="InterPro" id="IPR001478">
    <property type="entry name" value="PDZ"/>
</dbReference>
<feature type="compositionally biased region" description="Low complexity" evidence="1">
    <location>
        <begin position="215"/>
        <end position="230"/>
    </location>
</feature>
<accession>A0A9W7KU11</accession>
<reference evidence="3" key="1">
    <citation type="submission" date="2022-07" db="EMBL/GenBank/DDBJ databases">
        <title>Genome analysis of Parmales, a sister group of diatoms, reveals the evolutionary specialization of diatoms from phago-mixotrophs to photoautotrophs.</title>
        <authorList>
            <person name="Ban H."/>
            <person name="Sato S."/>
            <person name="Yoshikawa S."/>
            <person name="Kazumasa Y."/>
            <person name="Nakamura Y."/>
            <person name="Ichinomiya M."/>
            <person name="Saitoh K."/>
            <person name="Sato N."/>
            <person name="Blanc-Mathieu R."/>
            <person name="Endo H."/>
            <person name="Kuwata A."/>
            <person name="Ogata H."/>
        </authorList>
    </citation>
    <scope>NUCLEOTIDE SEQUENCE</scope>
</reference>
<feature type="compositionally biased region" description="Gly residues" evidence="1">
    <location>
        <begin position="190"/>
        <end position="199"/>
    </location>
</feature>
<dbReference type="AlphaFoldDB" id="A0A9W7KU11"/>
<sequence length="355" mass="36603">MEGFILVSHEKSFYVDCGSAVAANSWINEIGRMLAHLEGKIVTKQSSWRGEDSSPQVTLWGLGEEMEGGENEKETWQLSKTATAQGKGILEIIGREEVDKIGEPGIALISKEGADSPGKSRNSLGSIARRMSQRLHISGGGGGGSSNPRLSAGRLSEPSMMGVASGGCPSAERGRGFSEGGPVAASGTAVVGGGGGVRSGGRVPPPAAPPPPRPGLAHHAPAPRHPQNPAFRPNQFLDDCLVKHTGEFRVTVNSYGLGLDLKDSQSPYPDHPSPSIVKVAGFPNLPNGCKSAAESAGVEKGDYIVSLNGVGVAATFHVEQVLRNQKVGIGCVVIVRVRRGGVKGGVVGVTGDGTA</sequence>
<evidence type="ECO:0000313" key="3">
    <source>
        <dbReference type="EMBL" id="GMI11494.1"/>
    </source>
</evidence>
<dbReference type="Proteomes" id="UP001165082">
    <property type="component" value="Unassembled WGS sequence"/>
</dbReference>
<comment type="caution">
    <text evidence="3">The sequence shown here is derived from an EMBL/GenBank/DDBJ whole genome shotgun (WGS) entry which is preliminary data.</text>
</comment>
<protein>
    <recommendedName>
        <fullName evidence="2">PDZ domain-containing protein</fullName>
    </recommendedName>
</protein>
<evidence type="ECO:0000256" key="1">
    <source>
        <dbReference type="SAM" id="MobiDB-lite"/>
    </source>
</evidence>
<proteinExistence type="predicted"/>
<feature type="compositionally biased region" description="Pro residues" evidence="1">
    <location>
        <begin position="203"/>
        <end position="214"/>
    </location>
</feature>
<dbReference type="SMART" id="SM00228">
    <property type="entry name" value="PDZ"/>
    <property type="match status" value="1"/>
</dbReference>